<feature type="compositionally biased region" description="Basic and acidic residues" evidence="1">
    <location>
        <begin position="331"/>
        <end position="345"/>
    </location>
</feature>
<evidence type="ECO:0000313" key="2">
    <source>
        <dbReference type="EMBL" id="PSR88905.1"/>
    </source>
</evidence>
<dbReference type="OrthoDB" id="432953at2759"/>
<evidence type="ECO:0000313" key="3">
    <source>
        <dbReference type="Proteomes" id="UP000186601"/>
    </source>
</evidence>
<protein>
    <submittedName>
        <fullName evidence="2">Uncharacterized protein</fullName>
    </submittedName>
</protein>
<dbReference type="InterPro" id="IPR026705">
    <property type="entry name" value="Hid-1/Ecm30"/>
</dbReference>
<dbReference type="PANTHER" id="PTHR21575:SF12">
    <property type="entry name" value="PROTEIN HID1"/>
    <property type="match status" value="1"/>
</dbReference>
<sequence length="465" mass="51103">MNAPHAVNHNLIGGVTGKLPYNHLMFKGEDTKANLVGMCLEVLCVLLDFQSGSARDIPANDGESSAPTARTNAFRYFIAKLHRASDFEFILHGLVGIFQEQMSSIHPLLPGSKKSVPYIAETVIFFWKMIELNKKFRAYVLDSEKAMDILAYLLCYGLEIKDKPEQHGLCRVISYIVQSLSAERAFGNKLTSPIKTQLPPKWTTTGNNGDFLINAVYCMIATTSGALNSLYPALVIALSNAAPYFKNLSINSAARLMQLFTAFSNSSFLLSDEGHPRLLFFMLEVFNAILSRNLADNPNVVYNIVRAHKTFEDLGTYTLARGLREIRRIQLAKEEQPAKSGDKGTSRTNSSEVEQPHDEKARLLRDEGSDSVDLPRPGDPVDDIEAQRQSTSDGERATARPLTSPPIITASLADSQQTGPSEKVRGKMRAGRSGSEDLTGSLERLAAAGVGRNGFVPTQEWVCTS</sequence>
<accession>A0A2R6PCA0</accession>
<dbReference type="Proteomes" id="UP000186601">
    <property type="component" value="Unassembled WGS sequence"/>
</dbReference>
<organism evidence="2 3">
    <name type="scientific">Hermanssonia centrifuga</name>
    <dbReference type="NCBI Taxonomy" id="98765"/>
    <lineage>
        <taxon>Eukaryota</taxon>
        <taxon>Fungi</taxon>
        <taxon>Dikarya</taxon>
        <taxon>Basidiomycota</taxon>
        <taxon>Agaricomycotina</taxon>
        <taxon>Agaricomycetes</taxon>
        <taxon>Polyporales</taxon>
        <taxon>Meruliaceae</taxon>
        <taxon>Hermanssonia</taxon>
    </lineage>
</organism>
<dbReference type="STRING" id="98765.A0A2R6PCA0"/>
<gene>
    <name evidence="2" type="ORF">PHLCEN_2v5054</name>
</gene>
<keyword evidence="3" id="KW-1185">Reference proteome</keyword>
<dbReference type="GO" id="GO:0000138">
    <property type="term" value="C:Golgi trans cisterna"/>
    <property type="evidence" value="ECO:0007669"/>
    <property type="project" value="TreeGrafter"/>
</dbReference>
<evidence type="ECO:0000256" key="1">
    <source>
        <dbReference type="SAM" id="MobiDB-lite"/>
    </source>
</evidence>
<feature type="compositionally biased region" description="Basic and acidic residues" evidence="1">
    <location>
        <begin position="354"/>
        <end position="368"/>
    </location>
</feature>
<name>A0A2R6PCA0_9APHY</name>
<dbReference type="Pfam" id="PF12722">
    <property type="entry name" value="Hid1"/>
    <property type="match status" value="1"/>
</dbReference>
<comment type="caution">
    <text evidence="2">The sequence shown here is derived from an EMBL/GenBank/DDBJ whole genome shotgun (WGS) entry which is preliminary data.</text>
</comment>
<dbReference type="GO" id="GO:0016020">
    <property type="term" value="C:membrane"/>
    <property type="evidence" value="ECO:0007669"/>
    <property type="project" value="TreeGrafter"/>
</dbReference>
<reference evidence="2 3" key="1">
    <citation type="submission" date="2018-02" db="EMBL/GenBank/DDBJ databases">
        <title>Genome sequence of the basidiomycete white-rot fungus Phlebia centrifuga.</title>
        <authorList>
            <person name="Granchi Z."/>
            <person name="Peng M."/>
            <person name="de Vries R.P."/>
            <person name="Hilden K."/>
            <person name="Makela M.R."/>
            <person name="Grigoriev I."/>
            <person name="Riley R."/>
        </authorList>
    </citation>
    <scope>NUCLEOTIDE SEQUENCE [LARGE SCALE GENOMIC DNA]</scope>
    <source>
        <strain evidence="2 3">FBCC195</strain>
    </source>
</reference>
<proteinExistence type="predicted"/>
<dbReference type="AlphaFoldDB" id="A0A2R6PCA0"/>
<dbReference type="GO" id="GO:0005797">
    <property type="term" value="C:Golgi medial cisterna"/>
    <property type="evidence" value="ECO:0007669"/>
    <property type="project" value="TreeGrafter"/>
</dbReference>
<dbReference type="PANTHER" id="PTHR21575">
    <property type="entry name" value="PROTEIN HID1"/>
    <property type="match status" value="1"/>
</dbReference>
<dbReference type="EMBL" id="MLYV02000502">
    <property type="protein sequence ID" value="PSR88905.1"/>
    <property type="molecule type" value="Genomic_DNA"/>
</dbReference>
<feature type="region of interest" description="Disordered" evidence="1">
    <location>
        <begin position="331"/>
        <end position="439"/>
    </location>
</feature>